<sequence length="55" mass="6582">MKNWDEFAVKLKSDKYFNKFWRPEGISIEKMPAGKRLQGPVVIRQTTEVRQQTNR</sequence>
<accession>A0A5J4L437</accession>
<protein>
    <submittedName>
        <fullName evidence="1">Uncharacterized protein</fullName>
    </submittedName>
</protein>
<reference evidence="1" key="1">
    <citation type="submission" date="2019-10" db="EMBL/GenBank/DDBJ databases">
        <title>Metagenomic sequencing of thiosulfate-disproportionating enrichment culture.</title>
        <authorList>
            <person name="Umezawa K."/>
            <person name="Kojima H."/>
            <person name="Fukui M."/>
        </authorList>
    </citation>
    <scope>NUCLEOTIDE SEQUENCE</scope>
    <source>
        <strain evidence="1">45J</strain>
    </source>
</reference>
<name>A0A5J4L437_9ZZZZ</name>
<organism evidence="1">
    <name type="scientific">hot springs metagenome</name>
    <dbReference type="NCBI Taxonomy" id="433727"/>
    <lineage>
        <taxon>unclassified sequences</taxon>
        <taxon>metagenomes</taxon>
        <taxon>ecological metagenomes</taxon>
    </lineage>
</organism>
<evidence type="ECO:0000313" key="1">
    <source>
        <dbReference type="EMBL" id="GER93611.1"/>
    </source>
</evidence>
<gene>
    <name evidence="1" type="ORF">A45J_1359</name>
</gene>
<dbReference type="AlphaFoldDB" id="A0A5J4L437"/>
<dbReference type="EMBL" id="BLAB01000001">
    <property type="protein sequence ID" value="GER93611.1"/>
    <property type="molecule type" value="Genomic_DNA"/>
</dbReference>
<comment type="caution">
    <text evidence="1">The sequence shown here is derived from an EMBL/GenBank/DDBJ whole genome shotgun (WGS) entry which is preliminary data.</text>
</comment>
<proteinExistence type="predicted"/>